<accession>G2XPV5</accession>
<sequence length="68" mass="8098">MSPGSQDKSIKIDCNYRPDMNLPHFQHAQENYTTQSQPIFYKSWPSFNEKVAHFSLRINSLLHLFSYY</sequence>
<dbReference type="HOGENOM" id="CLU_2793675_0_0_1"/>
<dbReference type="Proteomes" id="UP000008177">
    <property type="component" value="Unplaced contigs"/>
</dbReference>
<organism evidence="1 2">
    <name type="scientific">Botryotinia fuckeliana (strain T4)</name>
    <name type="common">Noble rot fungus</name>
    <name type="synonym">Botrytis cinerea</name>
    <dbReference type="NCBI Taxonomy" id="999810"/>
    <lineage>
        <taxon>Eukaryota</taxon>
        <taxon>Fungi</taxon>
        <taxon>Dikarya</taxon>
        <taxon>Ascomycota</taxon>
        <taxon>Pezizomycotina</taxon>
        <taxon>Leotiomycetes</taxon>
        <taxon>Helotiales</taxon>
        <taxon>Sclerotiniaceae</taxon>
        <taxon>Botrytis</taxon>
    </lineage>
</organism>
<dbReference type="InParanoid" id="G2XPV5"/>
<evidence type="ECO:0000313" key="1">
    <source>
        <dbReference type="EMBL" id="CCD42843.1"/>
    </source>
</evidence>
<protein>
    <submittedName>
        <fullName evidence="1">Uncharacterized protein</fullName>
    </submittedName>
</protein>
<evidence type="ECO:0000313" key="2">
    <source>
        <dbReference type="Proteomes" id="UP000008177"/>
    </source>
</evidence>
<name>G2XPV5_BOTF4</name>
<reference evidence="2" key="1">
    <citation type="journal article" date="2011" name="PLoS Genet.">
        <title>Genomic analysis of the necrotrophic fungal pathogens Sclerotinia sclerotiorum and Botrytis cinerea.</title>
        <authorList>
            <person name="Amselem J."/>
            <person name="Cuomo C.A."/>
            <person name="van Kan J.A."/>
            <person name="Viaud M."/>
            <person name="Benito E.P."/>
            <person name="Couloux A."/>
            <person name="Coutinho P.M."/>
            <person name="de Vries R.P."/>
            <person name="Dyer P.S."/>
            <person name="Fillinger S."/>
            <person name="Fournier E."/>
            <person name="Gout L."/>
            <person name="Hahn M."/>
            <person name="Kohn L."/>
            <person name="Lapalu N."/>
            <person name="Plummer K.M."/>
            <person name="Pradier J.M."/>
            <person name="Quevillon E."/>
            <person name="Sharon A."/>
            <person name="Simon A."/>
            <person name="ten Have A."/>
            <person name="Tudzynski B."/>
            <person name="Tudzynski P."/>
            <person name="Wincker P."/>
            <person name="Andrew M."/>
            <person name="Anthouard V."/>
            <person name="Beever R.E."/>
            <person name="Beffa R."/>
            <person name="Benoit I."/>
            <person name="Bouzid O."/>
            <person name="Brault B."/>
            <person name="Chen Z."/>
            <person name="Choquer M."/>
            <person name="Collemare J."/>
            <person name="Cotton P."/>
            <person name="Danchin E.G."/>
            <person name="Da Silva C."/>
            <person name="Gautier A."/>
            <person name="Giraud C."/>
            <person name="Giraud T."/>
            <person name="Gonzalez C."/>
            <person name="Grossetete S."/>
            <person name="Guldener U."/>
            <person name="Henrissat B."/>
            <person name="Howlett B.J."/>
            <person name="Kodira C."/>
            <person name="Kretschmer M."/>
            <person name="Lappartient A."/>
            <person name="Leroch M."/>
            <person name="Levis C."/>
            <person name="Mauceli E."/>
            <person name="Neuveglise C."/>
            <person name="Oeser B."/>
            <person name="Pearson M."/>
            <person name="Poulain J."/>
            <person name="Poussereau N."/>
            <person name="Quesneville H."/>
            <person name="Rascle C."/>
            <person name="Schumacher J."/>
            <person name="Segurens B."/>
            <person name="Sexton A."/>
            <person name="Silva E."/>
            <person name="Sirven C."/>
            <person name="Soanes D.M."/>
            <person name="Talbot N.J."/>
            <person name="Templeton M."/>
            <person name="Yandava C."/>
            <person name="Yarden O."/>
            <person name="Zeng Q."/>
            <person name="Rollins J.A."/>
            <person name="Lebrun M.H."/>
            <person name="Dickman M."/>
        </authorList>
    </citation>
    <scope>NUCLEOTIDE SEQUENCE [LARGE SCALE GENOMIC DNA]</scope>
    <source>
        <strain evidence="2">T4</strain>
    </source>
</reference>
<dbReference type="AlphaFoldDB" id="G2XPV5"/>
<dbReference type="EMBL" id="FQ790250">
    <property type="protein sequence ID" value="CCD42843.1"/>
    <property type="molecule type" value="Genomic_DNA"/>
</dbReference>
<gene>
    <name evidence="1" type="ORF">BofuT4_uP071390.1</name>
</gene>
<proteinExistence type="predicted"/>